<evidence type="ECO:0000256" key="7">
    <source>
        <dbReference type="SAM" id="Phobius"/>
    </source>
</evidence>
<evidence type="ECO:0000256" key="6">
    <source>
        <dbReference type="SAM" id="MobiDB-lite"/>
    </source>
</evidence>
<feature type="transmembrane region" description="Helical" evidence="7">
    <location>
        <begin position="450"/>
        <end position="471"/>
    </location>
</feature>
<feature type="transmembrane region" description="Helical" evidence="7">
    <location>
        <begin position="483"/>
        <end position="501"/>
    </location>
</feature>
<gene>
    <name evidence="9" type="ORF">GLW30_01815</name>
    <name evidence="8" type="ORF">GLW36_02560</name>
</gene>
<dbReference type="EMBL" id="WMFC01000002">
    <property type="protein sequence ID" value="MYL66470.1"/>
    <property type="molecule type" value="Genomic_DNA"/>
</dbReference>
<dbReference type="EMBL" id="WMEO01000002">
    <property type="protein sequence ID" value="MYL15528.1"/>
    <property type="molecule type" value="Genomic_DNA"/>
</dbReference>
<evidence type="ECO:0000313" key="9">
    <source>
        <dbReference type="EMBL" id="MYL66470.1"/>
    </source>
</evidence>
<accession>A0A6B1IAM2</accession>
<evidence type="ECO:0000256" key="4">
    <source>
        <dbReference type="ARBA" id="ARBA00022989"/>
    </source>
</evidence>
<evidence type="ECO:0000256" key="3">
    <source>
        <dbReference type="ARBA" id="ARBA00022692"/>
    </source>
</evidence>
<dbReference type="Proteomes" id="UP000460194">
    <property type="component" value="Unassembled WGS sequence"/>
</dbReference>
<comment type="subcellular location">
    <subcellularLocation>
        <location evidence="1">Cell membrane</location>
        <topology evidence="1">Multi-pass membrane protein</topology>
    </subcellularLocation>
</comment>
<feature type="transmembrane region" description="Helical" evidence="7">
    <location>
        <begin position="507"/>
        <end position="530"/>
    </location>
</feature>
<organism evidence="8 11">
    <name type="scientific">Halorubrum distributum</name>
    <dbReference type="NCBI Taxonomy" id="29283"/>
    <lineage>
        <taxon>Archaea</taxon>
        <taxon>Methanobacteriati</taxon>
        <taxon>Methanobacteriota</taxon>
        <taxon>Stenosarchaea group</taxon>
        <taxon>Halobacteria</taxon>
        <taxon>Halobacteriales</taxon>
        <taxon>Haloferacaceae</taxon>
        <taxon>Halorubrum</taxon>
        <taxon>Halorubrum distributum group</taxon>
    </lineage>
</organism>
<protein>
    <submittedName>
        <fullName evidence="8">Oligosaccharide flippase family protein</fullName>
    </submittedName>
</protein>
<feature type="transmembrane region" description="Helical" evidence="7">
    <location>
        <begin position="184"/>
        <end position="204"/>
    </location>
</feature>
<dbReference type="PANTHER" id="PTHR30250">
    <property type="entry name" value="PST FAMILY PREDICTED COLANIC ACID TRANSPORTER"/>
    <property type="match status" value="1"/>
</dbReference>
<dbReference type="RefSeq" id="WP_004595369.1">
    <property type="nucleotide sequence ID" value="NZ_WMEO01000002.1"/>
</dbReference>
<dbReference type="AlphaFoldDB" id="A0A6B1IAM2"/>
<feature type="transmembrane region" description="Helical" evidence="7">
    <location>
        <begin position="427"/>
        <end position="444"/>
    </location>
</feature>
<evidence type="ECO:0000313" key="10">
    <source>
        <dbReference type="Proteomes" id="UP000452321"/>
    </source>
</evidence>
<feature type="transmembrane region" description="Helical" evidence="7">
    <location>
        <begin position="393"/>
        <end position="415"/>
    </location>
</feature>
<comment type="caution">
    <text evidence="8">The sequence shown here is derived from an EMBL/GenBank/DDBJ whole genome shotgun (WGS) entry which is preliminary data.</text>
</comment>
<evidence type="ECO:0000256" key="2">
    <source>
        <dbReference type="ARBA" id="ARBA00022475"/>
    </source>
</evidence>
<feature type="compositionally biased region" description="Basic and acidic residues" evidence="6">
    <location>
        <begin position="15"/>
        <end position="43"/>
    </location>
</feature>
<reference evidence="10 11" key="1">
    <citation type="submission" date="2019-11" db="EMBL/GenBank/DDBJ databases">
        <title>Genome sequences of 17 halophilic strains isolated from different environments.</title>
        <authorList>
            <person name="Furrow R.E."/>
        </authorList>
    </citation>
    <scope>NUCLEOTIDE SEQUENCE [LARGE SCALE GENOMIC DNA]</scope>
    <source>
        <strain evidence="9 10">22502_06_Cabo</strain>
        <strain evidence="8 11">22517_05_Cabo</strain>
    </source>
</reference>
<evidence type="ECO:0000313" key="11">
    <source>
        <dbReference type="Proteomes" id="UP000460194"/>
    </source>
</evidence>
<feature type="transmembrane region" description="Helical" evidence="7">
    <location>
        <begin position="144"/>
        <end position="164"/>
    </location>
</feature>
<keyword evidence="3 7" id="KW-0812">Transmembrane</keyword>
<keyword evidence="5 7" id="KW-0472">Membrane</keyword>
<dbReference type="Pfam" id="PF13440">
    <property type="entry name" value="Polysacc_synt_3"/>
    <property type="match status" value="1"/>
</dbReference>
<evidence type="ECO:0000256" key="5">
    <source>
        <dbReference type="ARBA" id="ARBA00023136"/>
    </source>
</evidence>
<evidence type="ECO:0000256" key="1">
    <source>
        <dbReference type="ARBA" id="ARBA00004651"/>
    </source>
</evidence>
<keyword evidence="2" id="KW-1003">Cell membrane</keyword>
<feature type="transmembrane region" description="Helical" evidence="7">
    <location>
        <begin position="300"/>
        <end position="327"/>
    </location>
</feature>
<name>A0A6B1IAM2_9EURY</name>
<feature type="transmembrane region" description="Helical" evidence="7">
    <location>
        <begin position="216"/>
        <end position="237"/>
    </location>
</feature>
<dbReference type="InterPro" id="IPR050833">
    <property type="entry name" value="Poly_Biosynth_Transport"/>
</dbReference>
<dbReference type="GO" id="GO:0005886">
    <property type="term" value="C:plasma membrane"/>
    <property type="evidence" value="ECO:0007669"/>
    <property type="project" value="UniProtKB-SubCell"/>
</dbReference>
<dbReference type="Proteomes" id="UP000452321">
    <property type="component" value="Unassembled WGS sequence"/>
</dbReference>
<evidence type="ECO:0000313" key="8">
    <source>
        <dbReference type="EMBL" id="MYL15528.1"/>
    </source>
</evidence>
<keyword evidence="4 7" id="KW-1133">Transmembrane helix</keyword>
<proteinExistence type="predicted"/>
<sequence>MGHERGEDANGPDAGGREGDVRSESGDGARSDSEGGARSDSGGDARSGGEGGAIPDDEREALETIAHGAVLTSGGVAGQRALIAATEFALTRGLGPTAYGVYALAWRIAQLLSRLVTFGSVPAIQRYLPEYAADADRQGAVAGLAYATTLGFGAAIAAGVWLAAPAINARTVTEPAFAGTMRAFGGLVGLLGVVMVASALFRAVGSARGEILFNKLLRPGVRLVGAVGALALGYSVVGVAGAIVAATALLAAAAVPLSASVTGVRPTLRGARAEARRFYDHAAPVAMSSLGKVFQNRVDVLLVGALLTATAAGVYNVVLVVIAVAWIPLLSFNQLLPPVASELYANDRTATLNAVYGSVTRQIVTAVVPILAVLAVYGREILALFGEAYVDGYLPLVVYLGGVFVGSAVGATGWLLMMTDHQYARMALDWLLAGLNVGLTYAFVVRYGLVGAALGTSLAIAVQNGIQVVLLRHFEGLWPFDRTFLTPLAAGGVAVAAMYAVRTLLTGLPAVLAGSAVGLAAYAASLRLIGVDPRDRFVARRLARRYRTALAERVER</sequence>
<dbReference type="PANTHER" id="PTHR30250:SF27">
    <property type="entry name" value="POLYSACCHARIDE BIOSYNTHESIS PROTEIN"/>
    <property type="match status" value="1"/>
</dbReference>
<feature type="region of interest" description="Disordered" evidence="6">
    <location>
        <begin position="1"/>
        <end position="55"/>
    </location>
</feature>